<dbReference type="PANTHER" id="PTHR43479:SF11">
    <property type="entry name" value="ACREF_ENVCD OPERON REPRESSOR-RELATED"/>
    <property type="match status" value="1"/>
</dbReference>
<dbReference type="Pfam" id="PF14278">
    <property type="entry name" value="TetR_C_8"/>
    <property type="match status" value="1"/>
</dbReference>
<dbReference type="EMBL" id="CP020028">
    <property type="protein sequence ID" value="ASR47527.1"/>
    <property type="molecule type" value="Genomic_DNA"/>
</dbReference>
<name>A0A222WM43_9BACL</name>
<evidence type="ECO:0000259" key="4">
    <source>
        <dbReference type="PROSITE" id="PS50977"/>
    </source>
</evidence>
<keyword evidence="3" id="KW-1133">Transmembrane helix</keyword>
<keyword evidence="3" id="KW-0812">Transmembrane</keyword>
<dbReference type="SUPFAM" id="SSF46689">
    <property type="entry name" value="Homeodomain-like"/>
    <property type="match status" value="1"/>
</dbReference>
<evidence type="ECO:0000313" key="6">
    <source>
        <dbReference type="Proteomes" id="UP000214666"/>
    </source>
</evidence>
<dbReference type="KEGG" id="pkb:B4V02_13010"/>
<dbReference type="Proteomes" id="UP000214666">
    <property type="component" value="Chromosome"/>
</dbReference>
<dbReference type="AlphaFoldDB" id="A0A222WM43"/>
<feature type="transmembrane region" description="Helical" evidence="3">
    <location>
        <begin position="6"/>
        <end position="25"/>
    </location>
</feature>
<keyword evidence="6" id="KW-1185">Reference proteome</keyword>
<evidence type="ECO:0000313" key="5">
    <source>
        <dbReference type="EMBL" id="ASR47527.1"/>
    </source>
</evidence>
<evidence type="ECO:0000256" key="2">
    <source>
        <dbReference type="PROSITE-ProRule" id="PRU00335"/>
    </source>
</evidence>
<feature type="DNA-binding region" description="H-T-H motif" evidence="2">
    <location>
        <begin position="44"/>
        <end position="63"/>
    </location>
</feature>
<dbReference type="InterPro" id="IPR009057">
    <property type="entry name" value="Homeodomain-like_sf"/>
</dbReference>
<proteinExistence type="predicted"/>
<dbReference type="PROSITE" id="PS50977">
    <property type="entry name" value="HTH_TETR_2"/>
    <property type="match status" value="1"/>
</dbReference>
<reference evidence="5 6" key="1">
    <citation type="submission" date="2017-03" db="EMBL/GenBank/DDBJ databases">
        <title>Complete genome sequence of Paenibacillus Kribbensis producing bioflocculants.</title>
        <authorList>
            <person name="Lee H.-G."/>
            <person name="Oh H.-M."/>
        </authorList>
    </citation>
    <scope>NUCLEOTIDE SEQUENCE [LARGE SCALE GENOMIC DNA]</scope>
    <source>
        <strain evidence="5 6">AM49</strain>
    </source>
</reference>
<dbReference type="InterPro" id="IPR039532">
    <property type="entry name" value="TetR_C_Firmicutes"/>
</dbReference>
<dbReference type="Pfam" id="PF00440">
    <property type="entry name" value="TetR_N"/>
    <property type="match status" value="1"/>
</dbReference>
<sequence length="194" mass="22634">MHQMSLVWPILILIFKPLISTYLLISGLKIQLLLMKDKCFHDISITDIVKRAGVSRTAYYRNYDSKEDILRSVMKEIVDKVIVAMNLRLPISNTYEYWYSLFHMLKQHADSLQILLMANFGDALLSEIHSIMQSSVSKDSIQENYKSYFWSDAIYSVAASWIRDGMQQTAEEMAKICYQIIDRMNEDCHSTQKE</sequence>
<dbReference type="PANTHER" id="PTHR43479">
    <property type="entry name" value="ACREF/ENVCD OPERON REPRESSOR-RELATED"/>
    <property type="match status" value="1"/>
</dbReference>
<evidence type="ECO:0000256" key="1">
    <source>
        <dbReference type="ARBA" id="ARBA00023125"/>
    </source>
</evidence>
<keyword evidence="1 2" id="KW-0238">DNA-binding</keyword>
<protein>
    <submittedName>
        <fullName evidence="5">TetR family transcriptional regulator</fullName>
    </submittedName>
</protein>
<organism evidence="5 6">
    <name type="scientific">Paenibacillus kribbensis</name>
    <dbReference type="NCBI Taxonomy" id="172713"/>
    <lineage>
        <taxon>Bacteria</taxon>
        <taxon>Bacillati</taxon>
        <taxon>Bacillota</taxon>
        <taxon>Bacilli</taxon>
        <taxon>Bacillales</taxon>
        <taxon>Paenibacillaceae</taxon>
        <taxon>Paenibacillus</taxon>
    </lineage>
</organism>
<dbReference type="GO" id="GO:0003677">
    <property type="term" value="F:DNA binding"/>
    <property type="evidence" value="ECO:0007669"/>
    <property type="project" value="UniProtKB-UniRule"/>
</dbReference>
<dbReference type="InterPro" id="IPR050624">
    <property type="entry name" value="HTH-type_Tx_Regulator"/>
</dbReference>
<evidence type="ECO:0000256" key="3">
    <source>
        <dbReference type="SAM" id="Phobius"/>
    </source>
</evidence>
<accession>A0A222WM43</accession>
<feature type="domain" description="HTH tetR-type" evidence="4">
    <location>
        <begin position="21"/>
        <end position="81"/>
    </location>
</feature>
<keyword evidence="3" id="KW-0472">Membrane</keyword>
<dbReference type="Gene3D" id="1.10.357.10">
    <property type="entry name" value="Tetracycline Repressor, domain 2"/>
    <property type="match status" value="1"/>
</dbReference>
<dbReference type="InterPro" id="IPR001647">
    <property type="entry name" value="HTH_TetR"/>
</dbReference>
<gene>
    <name evidence="5" type="ORF">B4V02_13010</name>
</gene>